<organism evidence="2 3">
    <name type="scientific">Eumeta variegata</name>
    <name type="common">Bagworm moth</name>
    <name type="synonym">Eumeta japonica</name>
    <dbReference type="NCBI Taxonomy" id="151549"/>
    <lineage>
        <taxon>Eukaryota</taxon>
        <taxon>Metazoa</taxon>
        <taxon>Ecdysozoa</taxon>
        <taxon>Arthropoda</taxon>
        <taxon>Hexapoda</taxon>
        <taxon>Insecta</taxon>
        <taxon>Pterygota</taxon>
        <taxon>Neoptera</taxon>
        <taxon>Endopterygota</taxon>
        <taxon>Lepidoptera</taxon>
        <taxon>Glossata</taxon>
        <taxon>Ditrysia</taxon>
        <taxon>Tineoidea</taxon>
        <taxon>Psychidae</taxon>
        <taxon>Oiketicinae</taxon>
        <taxon>Eumeta</taxon>
    </lineage>
</organism>
<gene>
    <name evidence="2" type="ORF">EVAR_69101_1</name>
</gene>
<dbReference type="EMBL" id="BGZK01001801">
    <property type="protein sequence ID" value="GBP86581.1"/>
    <property type="molecule type" value="Genomic_DNA"/>
</dbReference>
<comment type="caution">
    <text evidence="2">The sequence shown here is derived from an EMBL/GenBank/DDBJ whole genome shotgun (WGS) entry which is preliminary data.</text>
</comment>
<feature type="compositionally biased region" description="Basic and acidic residues" evidence="1">
    <location>
        <begin position="105"/>
        <end position="115"/>
    </location>
</feature>
<evidence type="ECO:0000313" key="3">
    <source>
        <dbReference type="Proteomes" id="UP000299102"/>
    </source>
</evidence>
<proteinExistence type="predicted"/>
<accession>A0A4C1ZCS2</accession>
<name>A0A4C1ZCS2_EUMVA</name>
<dbReference type="Proteomes" id="UP000299102">
    <property type="component" value="Unassembled WGS sequence"/>
</dbReference>
<evidence type="ECO:0000313" key="2">
    <source>
        <dbReference type="EMBL" id="GBP86581.1"/>
    </source>
</evidence>
<protein>
    <submittedName>
        <fullName evidence="2">Uncharacterized protein</fullName>
    </submittedName>
</protein>
<feature type="region of interest" description="Disordered" evidence="1">
    <location>
        <begin position="89"/>
        <end position="115"/>
    </location>
</feature>
<keyword evidence="3" id="KW-1185">Reference proteome</keyword>
<dbReference type="AlphaFoldDB" id="A0A4C1ZCS2"/>
<sequence>MRSDRVDAPNAASTPDAICGRLATNMRNRSPAHDVNIGDSNRNVNAARQRKRVALLAQLEFEQLEIERIDAKAAVARTKMLISRLEADEEDSGNLIDCDNASHLSKTDKLEKLPE</sequence>
<reference evidence="2 3" key="1">
    <citation type="journal article" date="2019" name="Commun. Biol.">
        <title>The bagworm genome reveals a unique fibroin gene that provides high tensile strength.</title>
        <authorList>
            <person name="Kono N."/>
            <person name="Nakamura H."/>
            <person name="Ohtoshi R."/>
            <person name="Tomita M."/>
            <person name="Numata K."/>
            <person name="Arakawa K."/>
        </authorList>
    </citation>
    <scope>NUCLEOTIDE SEQUENCE [LARGE SCALE GENOMIC DNA]</scope>
</reference>
<evidence type="ECO:0000256" key="1">
    <source>
        <dbReference type="SAM" id="MobiDB-lite"/>
    </source>
</evidence>